<sequence length="953" mass="101444">MRIVTTPQHSKRRPTRPTPIATAVCLATCLAGLLFTTHAALAQEAGEAPQGAASQNTDPPGRVARLNYMAGTVTTEPAGANEWSYAQINRPLTTGDQLWNDQNARSELHIGSTAVRLGQSTSLDLLNLDDNSAQLKVAQGTLSARVRELPPGSSYEIDTPNLALGLNGPGDYRVDVAPDGSSTTVTVRSGSATAYGDGGQVPVAAGQQVRFAGTNLQQVANDGAPGPDGFDQWAASRDAAEDRSVSARYVSREIPGYQDLDANGTWRSSPEYGEVWVPRATPAGWAPYHDGHWVWQAPWGWTWVDDAPWGFAPYHYGRWAYVDDSWAWVPGPVVVSQPPVYAPALVAFVGGGGGGVDWGVNLAIGGAVAAGVAWFPLGPGEPWHPRWGDRDHWSPRYYERVNQTTIVNNYNRNVTNVNVTNIHNTYVNYRAPGGVTAVPATAFVHGQSVGRFAQKVDPRQWRNARINPGAPGIAPVRESFGPGLRNANYRPPAGVMARPVVATRNPAMPAAYHDSLAQRFAQGGGRVPGAGQPIVRTSVPARMAGSPGALPVQNVRVVQSHIPGRPPGVAPGAPGAPGGTVGSSAAPGTPGARGAAGAPGGPAPVGALGTTGGRETPGAPGGPTGTQQPGQRPRPGEAPINQRAGEPQGRPGMPPQTASGRQPPGDGGHPSNGVPRPPQAAVGGNLNAFPQQRGGPQQPEANGRHEPVWTQPHAPMAQQAQSGQPGQARGGSQEQAVRPGFAPQPGADARGGMQPRGVPRPADNMASAQQMQRQPEAQVPRPADVPQMRQEPRQDAYAQAAQQQARQEARPQPTPQPRQEPRTQQVQQQPRPEFHPQPAPQPRPEPRPQQVQQQPRPEFHPQPAPQPRPEPRPQPVQQQPRPEFHPQPAPQPRPEPRPQQVQQQPRPEFHPQPAPQPRPEPRPQQVQQPRPQPQPQHGEQHSGGGNRDEHHKG</sequence>
<feature type="compositionally biased region" description="Low complexity" evidence="1">
    <location>
        <begin position="822"/>
        <end position="831"/>
    </location>
</feature>
<dbReference type="PANTHER" id="PTHR38731">
    <property type="entry name" value="LIPL45-RELATED LIPOPROTEIN-RELATED"/>
    <property type="match status" value="1"/>
</dbReference>
<protein>
    <submittedName>
        <fullName evidence="3">FecR family protein</fullName>
    </submittedName>
</protein>
<dbReference type="RefSeq" id="WP_073427206.1">
    <property type="nucleotide sequence ID" value="NZ_CADFGY010000002.1"/>
</dbReference>
<dbReference type="EMBL" id="FRAB01000002">
    <property type="protein sequence ID" value="SHJ50005.1"/>
    <property type="molecule type" value="Genomic_DNA"/>
</dbReference>
<dbReference type="STRING" id="169427.SAMN05192548_1002298"/>
<evidence type="ECO:0000256" key="1">
    <source>
        <dbReference type="SAM" id="MobiDB-lite"/>
    </source>
</evidence>
<dbReference type="InterPro" id="IPR046535">
    <property type="entry name" value="DUF6600"/>
</dbReference>
<evidence type="ECO:0000313" key="4">
    <source>
        <dbReference type="Proteomes" id="UP000184395"/>
    </source>
</evidence>
<dbReference type="AlphaFoldDB" id="A0A1M6JTE5"/>
<feature type="compositionally biased region" description="Low complexity" evidence="1">
    <location>
        <begin position="582"/>
        <end position="596"/>
    </location>
</feature>
<feature type="signal peptide" evidence="2">
    <location>
        <begin position="1"/>
        <end position="42"/>
    </location>
</feature>
<feature type="region of interest" description="Disordered" evidence="1">
    <location>
        <begin position="561"/>
        <end position="953"/>
    </location>
</feature>
<feature type="compositionally biased region" description="Low complexity" evidence="1">
    <location>
        <begin position="604"/>
        <end position="618"/>
    </location>
</feature>
<gene>
    <name evidence="3" type="ORF">SAMN05192548_1002298</name>
</gene>
<feature type="compositionally biased region" description="Low complexity" evidence="1">
    <location>
        <begin position="625"/>
        <end position="639"/>
    </location>
</feature>
<organism evidence="3 4">
    <name type="scientific">Paraburkholderia terricola</name>
    <dbReference type="NCBI Taxonomy" id="169427"/>
    <lineage>
        <taxon>Bacteria</taxon>
        <taxon>Pseudomonadati</taxon>
        <taxon>Pseudomonadota</taxon>
        <taxon>Betaproteobacteria</taxon>
        <taxon>Burkholderiales</taxon>
        <taxon>Burkholderiaceae</taxon>
        <taxon>Paraburkholderia</taxon>
    </lineage>
</organism>
<feature type="compositionally biased region" description="Pro residues" evidence="1">
    <location>
        <begin position="860"/>
        <end position="874"/>
    </location>
</feature>
<feature type="compositionally biased region" description="Low complexity" evidence="1">
    <location>
        <begin position="714"/>
        <end position="733"/>
    </location>
</feature>
<feature type="compositionally biased region" description="Low complexity" evidence="1">
    <location>
        <begin position="795"/>
        <end position="806"/>
    </location>
</feature>
<name>A0A1M6JTE5_9BURK</name>
<evidence type="ECO:0000313" key="3">
    <source>
        <dbReference type="EMBL" id="SHJ50005.1"/>
    </source>
</evidence>
<feature type="compositionally biased region" description="Polar residues" evidence="1">
    <location>
        <begin position="766"/>
        <end position="775"/>
    </location>
</feature>
<keyword evidence="2" id="KW-0732">Signal</keyword>
<dbReference type="PANTHER" id="PTHR38731:SF3">
    <property type="entry name" value="BLL6125 PROTEIN"/>
    <property type="match status" value="1"/>
</dbReference>
<proteinExistence type="predicted"/>
<dbReference type="Pfam" id="PF20245">
    <property type="entry name" value="DUF6600"/>
    <property type="match status" value="1"/>
</dbReference>
<reference evidence="3 4" key="1">
    <citation type="submission" date="2016-11" db="EMBL/GenBank/DDBJ databases">
        <authorList>
            <person name="Jaros S."/>
            <person name="Januszkiewicz K."/>
            <person name="Wedrychowicz H."/>
        </authorList>
    </citation>
    <scope>NUCLEOTIDE SEQUENCE [LARGE SCALE GENOMIC DNA]</scope>
    <source>
        <strain evidence="3 4">LMG 20594</strain>
    </source>
</reference>
<dbReference type="Proteomes" id="UP000184395">
    <property type="component" value="Unassembled WGS sequence"/>
</dbReference>
<evidence type="ECO:0000256" key="2">
    <source>
        <dbReference type="SAM" id="SignalP"/>
    </source>
</evidence>
<dbReference type="OrthoDB" id="5485224at2"/>
<feature type="chain" id="PRO_5009918806" evidence="2">
    <location>
        <begin position="43"/>
        <end position="953"/>
    </location>
</feature>
<accession>A0A1M6JTE5</accession>